<dbReference type="KEGG" id="fmr:Fuma_00427"/>
<protein>
    <submittedName>
        <fullName evidence="2">Uncharacterized protein</fullName>
    </submittedName>
</protein>
<feature type="signal peptide" evidence="1">
    <location>
        <begin position="1"/>
        <end position="23"/>
    </location>
</feature>
<organism evidence="2 3">
    <name type="scientific">Fuerstiella marisgermanici</name>
    <dbReference type="NCBI Taxonomy" id="1891926"/>
    <lineage>
        <taxon>Bacteria</taxon>
        <taxon>Pseudomonadati</taxon>
        <taxon>Planctomycetota</taxon>
        <taxon>Planctomycetia</taxon>
        <taxon>Planctomycetales</taxon>
        <taxon>Planctomycetaceae</taxon>
        <taxon>Fuerstiella</taxon>
    </lineage>
</organism>
<keyword evidence="3" id="KW-1185">Reference proteome</keyword>
<dbReference type="RefSeq" id="WP_145943917.1">
    <property type="nucleotide sequence ID" value="NZ_CP017641.1"/>
</dbReference>
<dbReference type="OrthoDB" id="286633at2"/>
<accession>A0A1P8W9W4</accession>
<proteinExistence type="predicted"/>
<feature type="chain" id="PRO_5010224549" evidence="1">
    <location>
        <begin position="24"/>
        <end position="275"/>
    </location>
</feature>
<dbReference type="STRING" id="1891926.Fuma_00427"/>
<dbReference type="AlphaFoldDB" id="A0A1P8W9W4"/>
<sequence precursor="true">MTNRMLILPLITFALLHSKTLIADEITVGPKTETPLSAQATEFLRGMALVMLPDTYTDDDDWGKEKRIQSGLNIERDGLKIHTSRRWKNVNHGTWQRVDAKLIDPEKHFQLSVSLLPREEQSVPRYRIRSSMRLNATGRQQGWSLGAKLYSVSAETWADVSVVVDVQFRTQLTKTDDGKNKLRVLPHVERTRVRLEDFSLRRISNAKGSAVREYGNIWEGILRRAVRKKGDKLASKLNRKVEKKPERFEVPAGILAIFAHQPTNLADVEAEAKSD</sequence>
<keyword evidence="1" id="KW-0732">Signal</keyword>
<evidence type="ECO:0000313" key="3">
    <source>
        <dbReference type="Proteomes" id="UP000187735"/>
    </source>
</evidence>
<name>A0A1P8W9W4_9PLAN</name>
<reference evidence="2 3" key="1">
    <citation type="journal article" date="2016" name="Front. Microbiol.">
        <title>Fuerstia marisgermanicae gen. nov., sp. nov., an Unusual Member of the Phylum Planctomycetes from the German Wadden Sea.</title>
        <authorList>
            <person name="Kohn T."/>
            <person name="Heuer A."/>
            <person name="Jogler M."/>
            <person name="Vollmers J."/>
            <person name="Boedeker C."/>
            <person name="Bunk B."/>
            <person name="Rast P."/>
            <person name="Borchert D."/>
            <person name="Glockner I."/>
            <person name="Freese H.M."/>
            <person name="Klenk H.P."/>
            <person name="Overmann J."/>
            <person name="Kaster A.K."/>
            <person name="Rohde M."/>
            <person name="Wiegand S."/>
            <person name="Jogler C."/>
        </authorList>
    </citation>
    <scope>NUCLEOTIDE SEQUENCE [LARGE SCALE GENOMIC DNA]</scope>
    <source>
        <strain evidence="2 3">NH11</strain>
    </source>
</reference>
<evidence type="ECO:0000256" key="1">
    <source>
        <dbReference type="SAM" id="SignalP"/>
    </source>
</evidence>
<dbReference type="Proteomes" id="UP000187735">
    <property type="component" value="Chromosome"/>
</dbReference>
<dbReference type="EMBL" id="CP017641">
    <property type="protein sequence ID" value="APZ90843.1"/>
    <property type="molecule type" value="Genomic_DNA"/>
</dbReference>
<gene>
    <name evidence="2" type="ORF">Fuma_00427</name>
</gene>
<evidence type="ECO:0000313" key="2">
    <source>
        <dbReference type="EMBL" id="APZ90843.1"/>
    </source>
</evidence>